<sequence length="174" mass="19024">MAVSNDEVILGSGKLYLMAYTTGEMPTDLLLEVPTNSVGRIKGGASLEYKPTEYAVEDDDGQVVKRFITKEEVTFKSGILTWALENIEKLTPAKISTTEKEKILKIGGSKSLVNYALRFVHTKDNGKKLRITMVATAGNGFVLKFEGAKETTIDAEFKAVSQATGTLVEIKEEL</sequence>
<evidence type="ECO:0008006" key="3">
    <source>
        <dbReference type="Google" id="ProtNLM"/>
    </source>
</evidence>
<name>A0A1M6L122_9CLOT</name>
<keyword evidence="2" id="KW-1185">Reference proteome</keyword>
<evidence type="ECO:0000313" key="1">
    <source>
        <dbReference type="EMBL" id="SHJ64822.1"/>
    </source>
</evidence>
<organism evidence="1 2">
    <name type="scientific">Hathewaya proteolytica DSM 3090</name>
    <dbReference type="NCBI Taxonomy" id="1121331"/>
    <lineage>
        <taxon>Bacteria</taxon>
        <taxon>Bacillati</taxon>
        <taxon>Bacillota</taxon>
        <taxon>Clostridia</taxon>
        <taxon>Eubacteriales</taxon>
        <taxon>Clostridiaceae</taxon>
        <taxon>Hathewaya</taxon>
    </lineage>
</organism>
<dbReference type="Proteomes" id="UP000183952">
    <property type="component" value="Unassembled WGS sequence"/>
</dbReference>
<protein>
    <recommendedName>
        <fullName evidence="3">Phage tail protein</fullName>
    </recommendedName>
</protein>
<dbReference type="RefSeq" id="WP_072902134.1">
    <property type="nucleotide sequence ID" value="NZ_FRAD01000005.1"/>
</dbReference>
<proteinExistence type="predicted"/>
<dbReference type="STRING" id="1121331.SAMN02745248_00580"/>
<evidence type="ECO:0000313" key="2">
    <source>
        <dbReference type="Proteomes" id="UP000183952"/>
    </source>
</evidence>
<dbReference type="EMBL" id="FRAD01000005">
    <property type="protein sequence ID" value="SHJ64822.1"/>
    <property type="molecule type" value="Genomic_DNA"/>
</dbReference>
<gene>
    <name evidence="1" type="ORF">SAMN02745248_00580</name>
</gene>
<accession>A0A1M6L122</accession>
<dbReference type="AlphaFoldDB" id="A0A1M6L122"/>
<dbReference type="OrthoDB" id="2853096at2"/>
<reference evidence="1 2" key="1">
    <citation type="submission" date="2016-11" db="EMBL/GenBank/DDBJ databases">
        <authorList>
            <person name="Jaros S."/>
            <person name="Januszkiewicz K."/>
            <person name="Wedrychowicz H."/>
        </authorList>
    </citation>
    <scope>NUCLEOTIDE SEQUENCE [LARGE SCALE GENOMIC DNA]</scope>
    <source>
        <strain evidence="1 2">DSM 3090</strain>
    </source>
</reference>